<gene>
    <name evidence="2" type="ORF">RIF29_32876</name>
</gene>
<reference evidence="2 3" key="1">
    <citation type="submission" date="2024-01" db="EMBL/GenBank/DDBJ databases">
        <title>The genomes of 5 underutilized Papilionoideae crops provide insights into root nodulation and disease resistanc.</title>
        <authorList>
            <person name="Yuan L."/>
        </authorList>
    </citation>
    <scope>NUCLEOTIDE SEQUENCE [LARGE SCALE GENOMIC DNA]</scope>
    <source>
        <strain evidence="2">ZHUSHIDOU_FW_LH</strain>
        <tissue evidence="2">Leaf</tissue>
    </source>
</reference>
<feature type="compositionally biased region" description="Basic and acidic residues" evidence="1">
    <location>
        <begin position="251"/>
        <end position="260"/>
    </location>
</feature>
<keyword evidence="3" id="KW-1185">Reference proteome</keyword>
<feature type="region of interest" description="Disordered" evidence="1">
    <location>
        <begin position="220"/>
        <end position="275"/>
    </location>
</feature>
<name>A0AAN9E7R1_CROPI</name>
<feature type="compositionally biased region" description="Low complexity" evidence="1">
    <location>
        <begin position="52"/>
        <end position="80"/>
    </location>
</feature>
<feature type="compositionally biased region" description="Pro residues" evidence="1">
    <location>
        <begin position="41"/>
        <end position="51"/>
    </location>
</feature>
<accession>A0AAN9E7R1</accession>
<feature type="compositionally biased region" description="Basic and acidic residues" evidence="1">
    <location>
        <begin position="220"/>
        <end position="229"/>
    </location>
</feature>
<comment type="caution">
    <text evidence="2">The sequence shown here is derived from an EMBL/GenBank/DDBJ whole genome shotgun (WGS) entry which is preliminary data.</text>
</comment>
<feature type="region of interest" description="Disordered" evidence="1">
    <location>
        <begin position="1"/>
        <end position="148"/>
    </location>
</feature>
<evidence type="ECO:0000256" key="1">
    <source>
        <dbReference type="SAM" id="MobiDB-lite"/>
    </source>
</evidence>
<proteinExistence type="predicted"/>
<dbReference type="EMBL" id="JAYWIO010000007">
    <property type="protein sequence ID" value="KAK7250436.1"/>
    <property type="molecule type" value="Genomic_DNA"/>
</dbReference>
<dbReference type="Proteomes" id="UP001372338">
    <property type="component" value="Unassembled WGS sequence"/>
</dbReference>
<evidence type="ECO:0000313" key="3">
    <source>
        <dbReference type="Proteomes" id="UP001372338"/>
    </source>
</evidence>
<protein>
    <submittedName>
        <fullName evidence="2">Uncharacterized protein</fullName>
    </submittedName>
</protein>
<sequence length="275" mass="30100">MSSGGRCVTADKRKEVASASKKVASGARRKSEYVIRIPITPSIPTPSPSPSPSTMNLPSTTNSIPSPSIRLSQPSQRRPSNPSPLEPKRMARRTSVPIIMVPTPGLRHSPRDTPQSSPVLGSSSQPAPPGPTPNDPHDDMDEDSTEAYPIGLLPDLPPGWIMPTCKGFFPSKVASKNITKTLKSVFRHPVTSYFQIDESVRNQVFFERFRTLLTKFNHSDHLEKQEKSKQNRASSKGGSVHIGGSVNHAQHAQDMREKLKQTHSLGGEWKEKSSG</sequence>
<feature type="compositionally biased region" description="Polar residues" evidence="1">
    <location>
        <begin position="112"/>
        <end position="125"/>
    </location>
</feature>
<feature type="compositionally biased region" description="Low complexity" evidence="1">
    <location>
        <begin position="17"/>
        <end position="26"/>
    </location>
</feature>
<organism evidence="2 3">
    <name type="scientific">Crotalaria pallida</name>
    <name type="common">Smooth rattlebox</name>
    <name type="synonym">Crotalaria striata</name>
    <dbReference type="NCBI Taxonomy" id="3830"/>
    <lineage>
        <taxon>Eukaryota</taxon>
        <taxon>Viridiplantae</taxon>
        <taxon>Streptophyta</taxon>
        <taxon>Embryophyta</taxon>
        <taxon>Tracheophyta</taxon>
        <taxon>Spermatophyta</taxon>
        <taxon>Magnoliopsida</taxon>
        <taxon>eudicotyledons</taxon>
        <taxon>Gunneridae</taxon>
        <taxon>Pentapetalae</taxon>
        <taxon>rosids</taxon>
        <taxon>fabids</taxon>
        <taxon>Fabales</taxon>
        <taxon>Fabaceae</taxon>
        <taxon>Papilionoideae</taxon>
        <taxon>50 kb inversion clade</taxon>
        <taxon>genistoids sensu lato</taxon>
        <taxon>core genistoids</taxon>
        <taxon>Crotalarieae</taxon>
        <taxon>Crotalaria</taxon>
    </lineage>
</organism>
<evidence type="ECO:0000313" key="2">
    <source>
        <dbReference type="EMBL" id="KAK7250436.1"/>
    </source>
</evidence>
<dbReference type="AlphaFoldDB" id="A0AAN9E7R1"/>